<keyword evidence="1 2" id="KW-0597">Phosphoprotein</keyword>
<dbReference type="SMART" id="SM00448">
    <property type="entry name" value="REC"/>
    <property type="match status" value="1"/>
</dbReference>
<evidence type="ECO:0000313" key="7">
    <source>
        <dbReference type="EMBL" id="CAD8082448.1"/>
    </source>
</evidence>
<dbReference type="CDD" id="cd00082">
    <property type="entry name" value="HisKA"/>
    <property type="match status" value="1"/>
</dbReference>
<dbReference type="EMBL" id="CAJJDM010000070">
    <property type="protein sequence ID" value="CAD8082448.1"/>
    <property type="molecule type" value="Genomic_DNA"/>
</dbReference>
<dbReference type="InterPro" id="IPR005467">
    <property type="entry name" value="His_kinase_dom"/>
</dbReference>
<dbReference type="PROSITE" id="PS50109">
    <property type="entry name" value="HIS_KIN"/>
    <property type="match status" value="1"/>
</dbReference>
<dbReference type="PANTHER" id="PTHR43719:SF28">
    <property type="entry name" value="PEROXIDE STRESS-ACTIVATED HISTIDINE KINASE MAK1-RELATED"/>
    <property type="match status" value="1"/>
</dbReference>
<gene>
    <name evidence="7" type="ORF">PPRIM_AZ9-3.1.T0670260</name>
</gene>
<dbReference type="Pfam" id="PF02518">
    <property type="entry name" value="HATPase_c"/>
    <property type="match status" value="1"/>
</dbReference>
<feature type="transmembrane region" description="Helical" evidence="4">
    <location>
        <begin position="147"/>
        <end position="167"/>
    </location>
</feature>
<dbReference type="InterPro" id="IPR003661">
    <property type="entry name" value="HisK_dim/P_dom"/>
</dbReference>
<keyword evidence="4" id="KW-0472">Membrane</keyword>
<feature type="region of interest" description="Disordered" evidence="3">
    <location>
        <begin position="748"/>
        <end position="767"/>
    </location>
</feature>
<dbReference type="Pfam" id="PF00072">
    <property type="entry name" value="Response_reg"/>
    <property type="match status" value="1"/>
</dbReference>
<evidence type="ECO:0000256" key="1">
    <source>
        <dbReference type="ARBA" id="ARBA00022553"/>
    </source>
</evidence>
<dbReference type="SMART" id="SM00387">
    <property type="entry name" value="HATPase_c"/>
    <property type="match status" value="1"/>
</dbReference>
<dbReference type="InterPro" id="IPR003594">
    <property type="entry name" value="HATPase_dom"/>
</dbReference>
<comment type="caution">
    <text evidence="7">The sequence shown here is derived from an EMBL/GenBank/DDBJ whole genome shotgun (WGS) entry which is preliminary data.</text>
</comment>
<feature type="transmembrane region" description="Helical" evidence="4">
    <location>
        <begin position="67"/>
        <end position="89"/>
    </location>
</feature>
<name>A0A8S1MPS4_PARPR</name>
<keyword evidence="4" id="KW-0812">Transmembrane</keyword>
<reference evidence="7" key="1">
    <citation type="submission" date="2021-01" db="EMBL/GenBank/DDBJ databases">
        <authorList>
            <consortium name="Genoscope - CEA"/>
            <person name="William W."/>
        </authorList>
    </citation>
    <scope>NUCLEOTIDE SEQUENCE</scope>
</reference>
<dbReference type="PANTHER" id="PTHR43719">
    <property type="entry name" value="TWO-COMPONENT HISTIDINE KINASE"/>
    <property type="match status" value="1"/>
</dbReference>
<protein>
    <submittedName>
        <fullName evidence="7">Uncharacterized protein</fullName>
    </submittedName>
</protein>
<feature type="domain" description="Response regulatory" evidence="6">
    <location>
        <begin position="815"/>
        <end position="936"/>
    </location>
</feature>
<evidence type="ECO:0000259" key="5">
    <source>
        <dbReference type="PROSITE" id="PS50109"/>
    </source>
</evidence>
<proteinExistence type="predicted"/>
<dbReference type="AlphaFoldDB" id="A0A8S1MPS4"/>
<feature type="modified residue" description="4-aspartylphosphate" evidence="2">
    <location>
        <position position="870"/>
    </location>
</feature>
<feature type="transmembrane region" description="Helical" evidence="4">
    <location>
        <begin position="42"/>
        <end position="60"/>
    </location>
</feature>
<feature type="compositionally biased region" description="Polar residues" evidence="3">
    <location>
        <begin position="752"/>
        <end position="766"/>
    </location>
</feature>
<evidence type="ECO:0000313" key="8">
    <source>
        <dbReference type="Proteomes" id="UP000688137"/>
    </source>
</evidence>
<dbReference type="SMART" id="SM00388">
    <property type="entry name" value="HisKA"/>
    <property type="match status" value="1"/>
</dbReference>
<dbReference type="InterPro" id="IPR001789">
    <property type="entry name" value="Sig_transdc_resp-reg_receiver"/>
</dbReference>
<feature type="domain" description="Histidine kinase" evidence="5">
    <location>
        <begin position="472"/>
        <end position="700"/>
    </location>
</feature>
<feature type="transmembrane region" description="Helical" evidence="4">
    <location>
        <begin position="12"/>
        <end position="30"/>
    </location>
</feature>
<dbReference type="PROSITE" id="PS50110">
    <property type="entry name" value="RESPONSE_REGULATORY"/>
    <property type="match status" value="1"/>
</dbReference>
<organism evidence="7 8">
    <name type="scientific">Paramecium primaurelia</name>
    <dbReference type="NCBI Taxonomy" id="5886"/>
    <lineage>
        <taxon>Eukaryota</taxon>
        <taxon>Sar</taxon>
        <taxon>Alveolata</taxon>
        <taxon>Ciliophora</taxon>
        <taxon>Intramacronucleata</taxon>
        <taxon>Oligohymenophorea</taxon>
        <taxon>Peniculida</taxon>
        <taxon>Parameciidae</taxon>
        <taxon>Paramecium</taxon>
    </lineage>
</organism>
<evidence type="ECO:0000256" key="4">
    <source>
        <dbReference type="SAM" id="Phobius"/>
    </source>
</evidence>
<dbReference type="CDD" id="cd17546">
    <property type="entry name" value="REC_hyHK_CKI1_RcsC-like"/>
    <property type="match status" value="1"/>
</dbReference>
<dbReference type="Pfam" id="PF00512">
    <property type="entry name" value="HisKA"/>
    <property type="match status" value="1"/>
</dbReference>
<keyword evidence="8" id="KW-1185">Reference proteome</keyword>
<feature type="transmembrane region" description="Helical" evidence="4">
    <location>
        <begin position="121"/>
        <end position="141"/>
    </location>
</feature>
<evidence type="ECO:0000259" key="6">
    <source>
        <dbReference type="PROSITE" id="PS50110"/>
    </source>
</evidence>
<sequence length="943" mass="109894">MKFDIQNFLEKCSRILIFLANITQSSWWMYLEISSGKSLNYILLPLLLANLITRVFQYILMENKHSINSVLPILSLTYYVLYFELLFLQDNDNQLLIYSNSLIFTISYFDYLKIDVQRNSFICKIGLPFYLLIKIILYNISQSSCKAIESLILIILIVIHQIITHYCQFNLNINNKTNEKQVTKKLDNLNSPISENYLMQSQIKYQKSNSVVQTPKQYFTTILKDLPNEEKLKQYSIITNFSKSQIFYKSLSSSDHSAFQLYNNLINLFPYGILIVNQQQQVSQLNNKCEKILECKGTQQVLEKIKMCVNSARMQDYEIEKSNLQQKKQLHYRTLQLIVRKLNERDFPIDILDIILQPSKYTPIIDQIDQQQIIETFHQQIFIYEWLMNSEMIHNCLQKKLKLIIIPTSNNNIQQDYISAASQVKSLSKSNFTFNDDQDNSVLLIIIKNVTNKYKCQQIRDEQIIHHSLIKSFSHELRTPLNSCQQMLNLMKSQDLTSNLQECIDIAQCSLALLIHQINDILDYAAIQSQQFSYHINNFVLKEIIEEIEHLYNLQMKQKKIEFNIKVAQNLISKIVSNDKQRIIQLLVNVLNNAIKFTQERGSITLKITNSDIFFLNFKVKDNGIGIDDSKLCIIQNCIQDTVKFGSVLKSQQEKQQQGLGLNIAAKLVQGLVESQDNQLIISSRKNQGTVVQFKVQNYIQNTLSQSHFFTLQSSKSNQSISQSQYQEAQFEDSKIIKSYTSRVELDREYQDQQSKSESYNNTSRINDFDKQPDILVPASQYFSEKLLDSNKSLQKLQYSIFSKRQYSICQKCKHVLIVDDVPFNQIALKMILQKYEIDAEQAFDGFQAIEKVKQKKQLHCSNYKLIFMDIEMPGIDGFQTSKQILELMPKQPMIVICSAYDSQDNYLESQKLGINTFLQKPVKQQDLEVLLKKAFQNETDCI</sequence>
<dbReference type="Proteomes" id="UP000688137">
    <property type="component" value="Unassembled WGS sequence"/>
</dbReference>
<dbReference type="InterPro" id="IPR050956">
    <property type="entry name" value="2C_system_His_kinase"/>
</dbReference>
<evidence type="ECO:0000256" key="3">
    <source>
        <dbReference type="SAM" id="MobiDB-lite"/>
    </source>
</evidence>
<evidence type="ECO:0000256" key="2">
    <source>
        <dbReference type="PROSITE-ProRule" id="PRU00169"/>
    </source>
</evidence>
<accession>A0A8S1MPS4</accession>
<dbReference type="GO" id="GO:0000155">
    <property type="term" value="F:phosphorelay sensor kinase activity"/>
    <property type="evidence" value="ECO:0007669"/>
    <property type="project" value="InterPro"/>
</dbReference>
<keyword evidence="4" id="KW-1133">Transmembrane helix</keyword>